<sequence length="422" mass="47731">MNTAEPKVRAVLASVGGTPDPLLKVLRHYQPEHVWYFCSPDSRATAEAVQAQLEWRPLARYIEVERYEELGPCYRELRRRIPEILREARVLPEEVLVDYTGGTKTMSAALVLAGIESFHRFGYVGGHQRDRQGLGAVIPGTEKRVEQCNPWHELAVRELEKVKELWDHHLYEPAADILKQTAPKVPKRRRFEAFASLASGLAARHRLDFSKANSLLHTALGRLELVYEGQEDHGLIAWARRCREICEACTEPANEELLLRELLDNALRTASQCRYEDAAARLYRAMELQGQIWLKTATGGLIVHGHCSAGDWSRLPEPLKAQPFCQPGEDGNVKLSMEQVFRALAVLDHPQARVVVADLDQGRKSRWRMATEKRNAGILAHGVKPVGKDGFEEMKALASEFLGFDLQKEANPIPAFRLEWLE</sequence>
<protein>
    <submittedName>
        <fullName evidence="2">TIGR02710 family CRISPR-associated protein</fullName>
    </submittedName>
</protein>
<dbReference type="AlphaFoldDB" id="A0A6M1RQD5"/>
<dbReference type="SMR" id="A0A6M1RQD5"/>
<feature type="domain" description="Csm6 6H" evidence="1">
    <location>
        <begin position="154"/>
        <end position="218"/>
    </location>
</feature>
<keyword evidence="3" id="KW-1185">Reference proteome</keyword>
<dbReference type="Pfam" id="PF22205">
    <property type="entry name" value="Csm6_6H"/>
    <property type="match status" value="1"/>
</dbReference>
<dbReference type="Pfam" id="PF09670">
    <property type="entry name" value="Cas_Cas02710"/>
    <property type="match status" value="1"/>
</dbReference>
<evidence type="ECO:0000259" key="1">
    <source>
        <dbReference type="Pfam" id="PF22205"/>
    </source>
</evidence>
<dbReference type="Proteomes" id="UP000477311">
    <property type="component" value="Unassembled WGS sequence"/>
</dbReference>
<dbReference type="InterPro" id="IPR054008">
    <property type="entry name" value="Csm6_6H"/>
</dbReference>
<reference evidence="2 3" key="1">
    <citation type="submission" date="2020-02" db="EMBL/GenBank/DDBJ databases">
        <title>Draft genome sequence of Limisphaera ngatamarikiensis NGM72.4T, a thermophilic Verrucomicrobia grouped in subdivision 3.</title>
        <authorList>
            <person name="Carere C.R."/>
            <person name="Steen J."/>
            <person name="Hugenholtz P."/>
            <person name="Stott M.B."/>
        </authorList>
    </citation>
    <scope>NUCLEOTIDE SEQUENCE [LARGE SCALE GENOMIC DNA]</scope>
    <source>
        <strain evidence="2 3">NGM72.4</strain>
    </source>
</reference>
<dbReference type="InterPro" id="IPR014082">
    <property type="entry name" value="CRISPR-assoc_prot_Cas02710"/>
</dbReference>
<gene>
    <name evidence="2" type="ORF">G4L39_05675</name>
</gene>
<dbReference type="Gene3D" id="3.40.50.10770">
    <property type="entry name" value="Hypothetical protein VC1899 like domain (Restriction endonuclease-like)"/>
    <property type="match status" value="1"/>
</dbReference>
<dbReference type="EMBL" id="JAAKYA010000036">
    <property type="protein sequence ID" value="NGO38885.1"/>
    <property type="molecule type" value="Genomic_DNA"/>
</dbReference>
<dbReference type="NCBIfam" id="TIGR02710">
    <property type="entry name" value="TIGR02710 family CRISPR-associated CARF protein"/>
    <property type="match status" value="1"/>
</dbReference>
<evidence type="ECO:0000313" key="3">
    <source>
        <dbReference type="Proteomes" id="UP000477311"/>
    </source>
</evidence>
<comment type="caution">
    <text evidence="2">The sequence shown here is derived from an EMBL/GenBank/DDBJ whole genome shotgun (WGS) entry which is preliminary data.</text>
</comment>
<dbReference type="RefSeq" id="WP_165106597.1">
    <property type="nucleotide sequence ID" value="NZ_JAAKYA010000036.1"/>
</dbReference>
<accession>A0A6M1RQD5</accession>
<name>A0A6M1RQD5_9BACT</name>
<evidence type="ECO:0000313" key="2">
    <source>
        <dbReference type="EMBL" id="NGO38885.1"/>
    </source>
</evidence>
<organism evidence="2 3">
    <name type="scientific">Limisphaera ngatamarikiensis</name>
    <dbReference type="NCBI Taxonomy" id="1324935"/>
    <lineage>
        <taxon>Bacteria</taxon>
        <taxon>Pseudomonadati</taxon>
        <taxon>Verrucomicrobiota</taxon>
        <taxon>Verrucomicrobiia</taxon>
        <taxon>Limisphaerales</taxon>
        <taxon>Limisphaeraceae</taxon>
        <taxon>Limisphaera</taxon>
    </lineage>
</organism>
<proteinExistence type="predicted"/>